<keyword evidence="3" id="KW-1185">Reference proteome</keyword>
<organism evidence="2 3">
    <name type="scientific">Rhodopirellula islandica</name>
    <dbReference type="NCBI Taxonomy" id="595434"/>
    <lineage>
        <taxon>Bacteria</taxon>
        <taxon>Pseudomonadati</taxon>
        <taxon>Planctomycetota</taxon>
        <taxon>Planctomycetia</taxon>
        <taxon>Pirellulales</taxon>
        <taxon>Pirellulaceae</taxon>
        <taxon>Rhodopirellula</taxon>
    </lineage>
</organism>
<comment type="caution">
    <text evidence="2">The sequence shown here is derived from an EMBL/GenBank/DDBJ whole genome shotgun (WGS) entry which is preliminary data.</text>
</comment>
<reference evidence="2" key="1">
    <citation type="submission" date="2015-05" db="EMBL/GenBank/DDBJ databases">
        <title>Permanent draft genome of Rhodopirellula islandicus K833.</title>
        <authorList>
            <person name="Kizina J."/>
            <person name="Richter M."/>
            <person name="Glockner F.O."/>
            <person name="Harder J."/>
        </authorList>
    </citation>
    <scope>NUCLEOTIDE SEQUENCE [LARGE SCALE GENOMIC DNA]</scope>
    <source>
        <strain evidence="2">K833</strain>
    </source>
</reference>
<protein>
    <submittedName>
        <fullName evidence="2">Uncharacterized protein</fullName>
    </submittedName>
</protein>
<evidence type="ECO:0000313" key="3">
    <source>
        <dbReference type="Proteomes" id="UP000036367"/>
    </source>
</evidence>
<accession>A0A0J1EGE0</accession>
<dbReference type="EMBL" id="LECT01000026">
    <property type="protein sequence ID" value="KLU04609.1"/>
    <property type="molecule type" value="Genomic_DNA"/>
</dbReference>
<gene>
    <name evidence="2" type="ORF">RISK_003231</name>
</gene>
<evidence type="ECO:0000256" key="1">
    <source>
        <dbReference type="SAM" id="MobiDB-lite"/>
    </source>
</evidence>
<sequence>MFACQGGIVEQRDADVWWWTWGSNEAWRRKIARRNSWGQLFYSDVMESRTGISLGPACTANEPPLREPHGSRKSKLLAGTLLPTSEAQEE</sequence>
<name>A0A0J1EGE0_RHOIS</name>
<dbReference type="STRING" id="595434.RISK_003231"/>
<proteinExistence type="predicted"/>
<dbReference type="Proteomes" id="UP000036367">
    <property type="component" value="Unassembled WGS sequence"/>
</dbReference>
<dbReference type="AlphaFoldDB" id="A0A0J1EGE0"/>
<evidence type="ECO:0000313" key="2">
    <source>
        <dbReference type="EMBL" id="KLU04609.1"/>
    </source>
</evidence>
<feature type="region of interest" description="Disordered" evidence="1">
    <location>
        <begin position="60"/>
        <end position="90"/>
    </location>
</feature>
<dbReference type="PATRIC" id="fig|595434.4.peg.3084"/>